<protein>
    <submittedName>
        <fullName evidence="2">Uncharacterized protein</fullName>
    </submittedName>
</protein>
<evidence type="ECO:0000313" key="3">
    <source>
        <dbReference type="Proteomes" id="UP001152747"/>
    </source>
</evidence>
<feature type="region of interest" description="Disordered" evidence="1">
    <location>
        <begin position="135"/>
        <end position="177"/>
    </location>
</feature>
<dbReference type="EMBL" id="CANHGI010000006">
    <property type="protein sequence ID" value="CAI5454363.1"/>
    <property type="molecule type" value="Genomic_DNA"/>
</dbReference>
<accession>A0A9P1NB03</accession>
<dbReference type="Proteomes" id="UP001152747">
    <property type="component" value="Unassembled WGS sequence"/>
</dbReference>
<dbReference type="OrthoDB" id="5792552at2759"/>
<gene>
    <name evidence="2" type="ORF">CAMP_LOCUS17000</name>
</gene>
<name>A0A9P1NB03_9PELO</name>
<proteinExistence type="predicted"/>
<comment type="caution">
    <text evidence="2">The sequence shown here is derived from an EMBL/GenBank/DDBJ whole genome shotgun (WGS) entry which is preliminary data.</text>
</comment>
<keyword evidence="3" id="KW-1185">Reference proteome</keyword>
<feature type="compositionally biased region" description="Basic and acidic residues" evidence="1">
    <location>
        <begin position="147"/>
        <end position="158"/>
    </location>
</feature>
<sequence>MFHLPCDGPFGCFDYYSYQIIAIDEARNNVIQSDIDGTNIIRFRLPSQLNNEHFCWIKIYYVNGRFILGLLKSHVDKSFHLITVRLNHEDESCTIIRQVQTGISSHGLRVEAHRSMSQFVFSICNTKMMAKRKIQRNCDRQSFMKQLKGEQNTRKSDEDEKSSDSSSAGITPEDMPKKKHTNIMESVLLLVKTESNGEIIPTILSTGRRRYGIKMHRTRSIRQLNRTFSTKFMTRWQTLSPIDEACEPFLWGNNACVIPKNDTSVFYVAHTILNPKSGLIASLMYKLSHRFRTHTPVTEPVQNKIRGQGPPSKQIWSNIDIIQGCPTFLTMNPKTMRIKRWQILRDNFGKYDWKTDEIDIAAPEDTDRIMFRCNAENVTPLEFTIRFQRKKSDGQSTFHNISVPRIVVENDC</sequence>
<reference evidence="2" key="1">
    <citation type="submission" date="2022-11" db="EMBL/GenBank/DDBJ databases">
        <authorList>
            <person name="Kikuchi T."/>
        </authorList>
    </citation>
    <scope>NUCLEOTIDE SEQUENCE</scope>
    <source>
        <strain evidence="2">PS1010</strain>
    </source>
</reference>
<organism evidence="2 3">
    <name type="scientific">Caenorhabditis angaria</name>
    <dbReference type="NCBI Taxonomy" id="860376"/>
    <lineage>
        <taxon>Eukaryota</taxon>
        <taxon>Metazoa</taxon>
        <taxon>Ecdysozoa</taxon>
        <taxon>Nematoda</taxon>
        <taxon>Chromadorea</taxon>
        <taxon>Rhabditida</taxon>
        <taxon>Rhabditina</taxon>
        <taxon>Rhabditomorpha</taxon>
        <taxon>Rhabditoidea</taxon>
        <taxon>Rhabditidae</taxon>
        <taxon>Peloderinae</taxon>
        <taxon>Caenorhabditis</taxon>
    </lineage>
</organism>
<evidence type="ECO:0000313" key="2">
    <source>
        <dbReference type="EMBL" id="CAI5454363.1"/>
    </source>
</evidence>
<dbReference type="AlphaFoldDB" id="A0A9P1NB03"/>
<evidence type="ECO:0000256" key="1">
    <source>
        <dbReference type="SAM" id="MobiDB-lite"/>
    </source>
</evidence>